<protein>
    <submittedName>
        <fullName evidence="1">Uncharacterized protein</fullName>
    </submittedName>
</protein>
<evidence type="ECO:0000313" key="2">
    <source>
        <dbReference type="Proteomes" id="UP000821837"/>
    </source>
</evidence>
<dbReference type="VEuPathDB" id="VectorBase:RSAN_035638"/>
<organism evidence="1 2">
    <name type="scientific">Rhipicephalus sanguineus</name>
    <name type="common">Brown dog tick</name>
    <name type="synonym">Ixodes sanguineus</name>
    <dbReference type="NCBI Taxonomy" id="34632"/>
    <lineage>
        <taxon>Eukaryota</taxon>
        <taxon>Metazoa</taxon>
        <taxon>Ecdysozoa</taxon>
        <taxon>Arthropoda</taxon>
        <taxon>Chelicerata</taxon>
        <taxon>Arachnida</taxon>
        <taxon>Acari</taxon>
        <taxon>Parasitiformes</taxon>
        <taxon>Ixodida</taxon>
        <taxon>Ixodoidea</taxon>
        <taxon>Ixodidae</taxon>
        <taxon>Rhipicephalinae</taxon>
        <taxon>Rhipicephalus</taxon>
        <taxon>Rhipicephalus</taxon>
    </lineage>
</organism>
<evidence type="ECO:0000313" key="1">
    <source>
        <dbReference type="EMBL" id="KAH7983110.1"/>
    </source>
</evidence>
<reference evidence="1" key="2">
    <citation type="submission" date="2021-09" db="EMBL/GenBank/DDBJ databases">
        <authorList>
            <person name="Jia N."/>
            <person name="Wang J."/>
            <person name="Shi W."/>
            <person name="Du L."/>
            <person name="Sun Y."/>
            <person name="Zhan W."/>
            <person name="Jiang J."/>
            <person name="Wang Q."/>
            <person name="Zhang B."/>
            <person name="Ji P."/>
            <person name="Sakyi L.B."/>
            <person name="Cui X."/>
            <person name="Yuan T."/>
            <person name="Jiang B."/>
            <person name="Yang W."/>
            <person name="Lam T.T.-Y."/>
            <person name="Chang Q."/>
            <person name="Ding S."/>
            <person name="Wang X."/>
            <person name="Zhu J."/>
            <person name="Ruan X."/>
            <person name="Zhao L."/>
            <person name="Wei J."/>
            <person name="Que T."/>
            <person name="Du C."/>
            <person name="Cheng J."/>
            <person name="Dai P."/>
            <person name="Han X."/>
            <person name="Huang E."/>
            <person name="Gao Y."/>
            <person name="Liu J."/>
            <person name="Shao H."/>
            <person name="Ye R."/>
            <person name="Li L."/>
            <person name="Wei W."/>
            <person name="Wang X."/>
            <person name="Wang C."/>
            <person name="Huo Q."/>
            <person name="Li W."/>
            <person name="Guo W."/>
            <person name="Chen H."/>
            <person name="Chen S."/>
            <person name="Zhou L."/>
            <person name="Zhou L."/>
            <person name="Ni X."/>
            <person name="Tian J."/>
            <person name="Zhou Y."/>
            <person name="Sheng Y."/>
            <person name="Liu T."/>
            <person name="Pan Y."/>
            <person name="Xia L."/>
            <person name="Li J."/>
            <person name="Zhao F."/>
            <person name="Cao W."/>
        </authorList>
    </citation>
    <scope>NUCLEOTIDE SEQUENCE</scope>
    <source>
        <strain evidence="1">Rsan-2018</strain>
        <tissue evidence="1">Larvae</tissue>
    </source>
</reference>
<reference evidence="1" key="1">
    <citation type="journal article" date="2020" name="Cell">
        <title>Large-Scale Comparative Analyses of Tick Genomes Elucidate Their Genetic Diversity and Vector Capacities.</title>
        <authorList>
            <consortium name="Tick Genome and Microbiome Consortium (TIGMIC)"/>
            <person name="Jia N."/>
            <person name="Wang J."/>
            <person name="Shi W."/>
            <person name="Du L."/>
            <person name="Sun Y."/>
            <person name="Zhan W."/>
            <person name="Jiang J.F."/>
            <person name="Wang Q."/>
            <person name="Zhang B."/>
            <person name="Ji P."/>
            <person name="Bell-Sakyi L."/>
            <person name="Cui X.M."/>
            <person name="Yuan T.T."/>
            <person name="Jiang B.G."/>
            <person name="Yang W.F."/>
            <person name="Lam T.T."/>
            <person name="Chang Q.C."/>
            <person name="Ding S.J."/>
            <person name="Wang X.J."/>
            <person name="Zhu J.G."/>
            <person name="Ruan X.D."/>
            <person name="Zhao L."/>
            <person name="Wei J.T."/>
            <person name="Ye R.Z."/>
            <person name="Que T.C."/>
            <person name="Du C.H."/>
            <person name="Zhou Y.H."/>
            <person name="Cheng J.X."/>
            <person name="Dai P.F."/>
            <person name="Guo W.B."/>
            <person name="Han X.H."/>
            <person name="Huang E.J."/>
            <person name="Li L.F."/>
            <person name="Wei W."/>
            <person name="Gao Y.C."/>
            <person name="Liu J.Z."/>
            <person name="Shao H.Z."/>
            <person name="Wang X."/>
            <person name="Wang C.C."/>
            <person name="Yang T.C."/>
            <person name="Huo Q.B."/>
            <person name="Li W."/>
            <person name="Chen H.Y."/>
            <person name="Chen S.E."/>
            <person name="Zhou L.G."/>
            <person name="Ni X.B."/>
            <person name="Tian J.H."/>
            <person name="Sheng Y."/>
            <person name="Liu T."/>
            <person name="Pan Y.S."/>
            <person name="Xia L.Y."/>
            <person name="Li J."/>
            <person name="Zhao F."/>
            <person name="Cao W.C."/>
        </authorList>
    </citation>
    <scope>NUCLEOTIDE SEQUENCE</scope>
    <source>
        <strain evidence="1">Rsan-2018</strain>
    </source>
</reference>
<name>A0A9D4T932_RHISA</name>
<comment type="caution">
    <text evidence="1">The sequence shown here is derived from an EMBL/GenBank/DDBJ whole genome shotgun (WGS) entry which is preliminary data.</text>
</comment>
<keyword evidence="2" id="KW-1185">Reference proteome</keyword>
<sequence length="84" mass="8998">MAPSRCRLQPGMSIILQVVECGGLASAEHNPGVLGCKPQLHLQNKLLRVFTKADMDSDTGGAEIQAAVFGGYARIRKADYETVP</sequence>
<accession>A0A9D4T932</accession>
<proteinExistence type="predicted"/>
<dbReference type="Proteomes" id="UP000821837">
    <property type="component" value="Chromosome 1"/>
</dbReference>
<dbReference type="EMBL" id="JABSTV010001245">
    <property type="protein sequence ID" value="KAH7983110.1"/>
    <property type="molecule type" value="Genomic_DNA"/>
</dbReference>
<gene>
    <name evidence="1" type="ORF">HPB52_009277</name>
</gene>
<dbReference type="AlphaFoldDB" id="A0A9D4T932"/>